<evidence type="ECO:0000256" key="6">
    <source>
        <dbReference type="ARBA" id="ARBA00022617"/>
    </source>
</evidence>
<keyword evidence="13" id="KW-0472">Membrane</keyword>
<evidence type="ECO:0000256" key="3">
    <source>
        <dbReference type="ARBA" id="ARBA00004174"/>
    </source>
</evidence>
<evidence type="ECO:0000256" key="12">
    <source>
        <dbReference type="ARBA" id="ARBA00023033"/>
    </source>
</evidence>
<comment type="cofactor">
    <cofactor evidence="1 14">
        <name>heme</name>
        <dbReference type="ChEBI" id="CHEBI:30413"/>
    </cofactor>
</comment>
<keyword evidence="6 14" id="KW-0349">Heme</keyword>
<dbReference type="InterPro" id="IPR050476">
    <property type="entry name" value="Insect_CytP450_Detox"/>
</dbReference>
<dbReference type="PRINTS" id="PR00385">
    <property type="entry name" value="P450"/>
</dbReference>
<evidence type="ECO:0000256" key="14">
    <source>
        <dbReference type="PIRSR" id="PIRSR602403-1"/>
    </source>
</evidence>
<sequence>MEIVSVLFLVLVGIVSYNSYYVHKKHQYWKRRGVPSMSTWEILVQSVKLWLGRTHVWMIFMEMHDAFRGHKYGGSFQMVRPSLVLRDPGLLIRSVLVNNFSNFHDRHNMELSENDPVHWDLVHLRGPRWNQVRQKAAQAFSSVKLRLLYQTLLDCARELDAHIMRLCLEQGQEGAEFCVNELMSNYSMEVIGASALGIKCNAIQNPECQLRRVLELSMKFSFRRFSIWTLESICPGLSGKLGFRMHESAIIQFFRSIIKDVEAMKRKDTEPNRKDFLQILMNLRDSEQQSGAKTDEDSAATGSILTETVMLGAISSFLSVGYEAVASTLVFCLYELAFHPELQHKLLQEVRRVHAEAGGGISFEDTRKLQFMEQVISETLRKYPVSAIIGRCCTEPFQIPDTTVVVEKDVMCFISILALHYDPKHFPDPETFDPDRFAQENLDKIVPGSYLPFGDGPRSCIANRLVVMIVKTMLMTLIPNYTFHPSARTPRRMEFDVTRFMLAPKANLQLRLQRRK</sequence>
<evidence type="ECO:0000256" key="5">
    <source>
        <dbReference type="ARBA" id="ARBA00010617"/>
    </source>
</evidence>
<evidence type="ECO:0000256" key="11">
    <source>
        <dbReference type="ARBA" id="ARBA00023004"/>
    </source>
</evidence>
<dbReference type="CDD" id="cd11056">
    <property type="entry name" value="CYP6-like"/>
    <property type="match status" value="1"/>
</dbReference>
<keyword evidence="17" id="KW-1185">Reference proteome</keyword>
<dbReference type="PANTHER" id="PTHR24292:SF54">
    <property type="entry name" value="CYP9F3-RELATED"/>
    <property type="match status" value="1"/>
</dbReference>
<dbReference type="Pfam" id="PF00067">
    <property type="entry name" value="p450"/>
    <property type="match status" value="1"/>
</dbReference>
<dbReference type="AlphaFoldDB" id="A0A9P0AAU9"/>
<dbReference type="GO" id="GO:0020037">
    <property type="term" value="F:heme binding"/>
    <property type="evidence" value="ECO:0007669"/>
    <property type="project" value="InterPro"/>
</dbReference>
<dbReference type="InterPro" id="IPR017972">
    <property type="entry name" value="Cyt_P450_CS"/>
</dbReference>
<comment type="function">
    <text evidence="2">May be involved in the metabolism of insect hormones and in the breakdown of synthetic insecticides.</text>
</comment>
<dbReference type="GO" id="GO:0004497">
    <property type="term" value="F:monooxygenase activity"/>
    <property type="evidence" value="ECO:0007669"/>
    <property type="project" value="UniProtKB-KW"/>
</dbReference>
<name>A0A9P0AAU9_BEMTA</name>
<dbReference type="InterPro" id="IPR036396">
    <property type="entry name" value="Cyt_P450_sf"/>
</dbReference>
<dbReference type="GO" id="GO:0016705">
    <property type="term" value="F:oxidoreductase activity, acting on paired donors, with incorporation or reduction of molecular oxygen"/>
    <property type="evidence" value="ECO:0007669"/>
    <property type="project" value="InterPro"/>
</dbReference>
<proteinExistence type="inferred from homology"/>
<keyword evidence="12 15" id="KW-0503">Monooxygenase</keyword>
<accession>A0A9P0AAU9</accession>
<keyword evidence="8" id="KW-0256">Endoplasmic reticulum</keyword>
<organism evidence="16 17">
    <name type="scientific">Bemisia tabaci</name>
    <name type="common">Sweetpotato whitefly</name>
    <name type="synonym">Aleurodes tabaci</name>
    <dbReference type="NCBI Taxonomy" id="7038"/>
    <lineage>
        <taxon>Eukaryota</taxon>
        <taxon>Metazoa</taxon>
        <taxon>Ecdysozoa</taxon>
        <taxon>Arthropoda</taxon>
        <taxon>Hexapoda</taxon>
        <taxon>Insecta</taxon>
        <taxon>Pterygota</taxon>
        <taxon>Neoptera</taxon>
        <taxon>Paraneoptera</taxon>
        <taxon>Hemiptera</taxon>
        <taxon>Sternorrhyncha</taxon>
        <taxon>Aleyrodoidea</taxon>
        <taxon>Aleyrodidae</taxon>
        <taxon>Aleyrodinae</taxon>
        <taxon>Bemisia</taxon>
    </lineage>
</organism>
<dbReference type="GO" id="GO:0005506">
    <property type="term" value="F:iron ion binding"/>
    <property type="evidence" value="ECO:0007669"/>
    <property type="project" value="InterPro"/>
</dbReference>
<evidence type="ECO:0000256" key="13">
    <source>
        <dbReference type="ARBA" id="ARBA00023136"/>
    </source>
</evidence>
<dbReference type="InterPro" id="IPR001128">
    <property type="entry name" value="Cyt_P450"/>
</dbReference>
<evidence type="ECO:0000256" key="15">
    <source>
        <dbReference type="RuleBase" id="RU000461"/>
    </source>
</evidence>
<keyword evidence="11 14" id="KW-0408">Iron</keyword>
<reference evidence="16" key="1">
    <citation type="submission" date="2021-12" db="EMBL/GenBank/DDBJ databases">
        <authorList>
            <person name="King R."/>
        </authorList>
    </citation>
    <scope>NUCLEOTIDE SEQUENCE</scope>
</reference>
<dbReference type="Gene3D" id="1.10.630.10">
    <property type="entry name" value="Cytochrome P450"/>
    <property type="match status" value="1"/>
</dbReference>
<evidence type="ECO:0000256" key="2">
    <source>
        <dbReference type="ARBA" id="ARBA00003690"/>
    </source>
</evidence>
<dbReference type="Proteomes" id="UP001152759">
    <property type="component" value="Chromosome 4"/>
</dbReference>
<evidence type="ECO:0008006" key="18">
    <source>
        <dbReference type="Google" id="ProtNLM"/>
    </source>
</evidence>
<dbReference type="EMBL" id="OU963865">
    <property type="protein sequence ID" value="CAH0387845.1"/>
    <property type="molecule type" value="Genomic_DNA"/>
</dbReference>
<evidence type="ECO:0000256" key="7">
    <source>
        <dbReference type="ARBA" id="ARBA00022723"/>
    </source>
</evidence>
<feature type="binding site" description="axial binding residue" evidence="14">
    <location>
        <position position="460"/>
    </location>
    <ligand>
        <name>heme</name>
        <dbReference type="ChEBI" id="CHEBI:30413"/>
    </ligand>
    <ligandPart>
        <name>Fe</name>
        <dbReference type="ChEBI" id="CHEBI:18248"/>
    </ligandPart>
</feature>
<keyword evidence="7 14" id="KW-0479">Metal-binding</keyword>
<dbReference type="FunFam" id="1.10.630.10:FF:000182">
    <property type="entry name" value="Cytochrome P450 3A4"/>
    <property type="match status" value="1"/>
</dbReference>
<evidence type="ECO:0000256" key="9">
    <source>
        <dbReference type="ARBA" id="ARBA00022848"/>
    </source>
</evidence>
<comment type="similarity">
    <text evidence="5 15">Belongs to the cytochrome P450 family.</text>
</comment>
<evidence type="ECO:0000256" key="8">
    <source>
        <dbReference type="ARBA" id="ARBA00022824"/>
    </source>
</evidence>
<dbReference type="PROSITE" id="PS00086">
    <property type="entry name" value="CYTOCHROME_P450"/>
    <property type="match status" value="1"/>
</dbReference>
<protein>
    <recommendedName>
        <fullName evidence="18">Cytochrome P450</fullName>
    </recommendedName>
</protein>
<evidence type="ECO:0000313" key="16">
    <source>
        <dbReference type="EMBL" id="CAH0387845.1"/>
    </source>
</evidence>
<keyword evidence="10 15" id="KW-0560">Oxidoreductase</keyword>
<evidence type="ECO:0000313" key="17">
    <source>
        <dbReference type="Proteomes" id="UP001152759"/>
    </source>
</evidence>
<evidence type="ECO:0000256" key="10">
    <source>
        <dbReference type="ARBA" id="ARBA00023002"/>
    </source>
</evidence>
<dbReference type="GO" id="GO:0005789">
    <property type="term" value="C:endoplasmic reticulum membrane"/>
    <property type="evidence" value="ECO:0007669"/>
    <property type="project" value="UniProtKB-SubCell"/>
</dbReference>
<gene>
    <name evidence="16" type="ORF">BEMITA_LOCUS6810</name>
</gene>
<dbReference type="PANTHER" id="PTHR24292">
    <property type="entry name" value="CYTOCHROME P450"/>
    <property type="match status" value="1"/>
</dbReference>
<dbReference type="SUPFAM" id="SSF48264">
    <property type="entry name" value="Cytochrome P450"/>
    <property type="match status" value="1"/>
</dbReference>
<dbReference type="InterPro" id="IPR002403">
    <property type="entry name" value="Cyt_P450_E_grp-IV"/>
</dbReference>
<keyword evidence="9" id="KW-0492">Microsome</keyword>
<comment type="subcellular location">
    <subcellularLocation>
        <location evidence="4">Endoplasmic reticulum membrane</location>
        <topology evidence="4">Peripheral membrane protein</topology>
    </subcellularLocation>
    <subcellularLocation>
        <location evidence="3">Microsome membrane</location>
        <topology evidence="3">Peripheral membrane protein</topology>
    </subcellularLocation>
</comment>
<dbReference type="PRINTS" id="PR00465">
    <property type="entry name" value="EP450IV"/>
</dbReference>
<evidence type="ECO:0000256" key="4">
    <source>
        <dbReference type="ARBA" id="ARBA00004406"/>
    </source>
</evidence>
<evidence type="ECO:0000256" key="1">
    <source>
        <dbReference type="ARBA" id="ARBA00001971"/>
    </source>
</evidence>